<evidence type="ECO:0000313" key="2">
    <source>
        <dbReference type="EMBL" id="KAL0571875.1"/>
    </source>
</evidence>
<dbReference type="EMBL" id="JBAHYK010000704">
    <property type="protein sequence ID" value="KAL0571875.1"/>
    <property type="molecule type" value="Genomic_DNA"/>
</dbReference>
<keyword evidence="1" id="KW-0175">Coiled coil</keyword>
<keyword evidence="3" id="KW-1185">Reference proteome</keyword>
<name>A0ABR3F9B9_9AGAR</name>
<dbReference type="Proteomes" id="UP001465976">
    <property type="component" value="Unassembled WGS sequence"/>
</dbReference>
<evidence type="ECO:0000313" key="3">
    <source>
        <dbReference type="Proteomes" id="UP001465976"/>
    </source>
</evidence>
<evidence type="ECO:0000256" key="1">
    <source>
        <dbReference type="SAM" id="Coils"/>
    </source>
</evidence>
<reference evidence="2 3" key="1">
    <citation type="submission" date="2024-02" db="EMBL/GenBank/DDBJ databases">
        <title>A draft genome for the cacao thread blight pathogen Marasmius crinis-equi.</title>
        <authorList>
            <person name="Cohen S.P."/>
            <person name="Baruah I.K."/>
            <person name="Amoako-Attah I."/>
            <person name="Bukari Y."/>
            <person name="Meinhardt L.W."/>
            <person name="Bailey B.A."/>
        </authorList>
    </citation>
    <scope>NUCLEOTIDE SEQUENCE [LARGE SCALE GENOMIC DNA]</scope>
    <source>
        <strain evidence="2 3">GH-76</strain>
    </source>
</reference>
<proteinExistence type="predicted"/>
<gene>
    <name evidence="2" type="ORF">V5O48_010095</name>
</gene>
<organism evidence="2 3">
    <name type="scientific">Marasmius crinis-equi</name>
    <dbReference type="NCBI Taxonomy" id="585013"/>
    <lineage>
        <taxon>Eukaryota</taxon>
        <taxon>Fungi</taxon>
        <taxon>Dikarya</taxon>
        <taxon>Basidiomycota</taxon>
        <taxon>Agaricomycotina</taxon>
        <taxon>Agaricomycetes</taxon>
        <taxon>Agaricomycetidae</taxon>
        <taxon>Agaricales</taxon>
        <taxon>Marasmiineae</taxon>
        <taxon>Marasmiaceae</taxon>
        <taxon>Marasmius</taxon>
    </lineage>
</organism>
<accession>A0ABR3F9B9</accession>
<sequence length="159" mass="18597">MNEQMAQEIPYHPPVFEHTPHEDNKYIWYKYQLAIEKRERDMQEVQILIVDDHLAQLKCQGLAAMDRERVERAEQPGLSFEDEMQHNRARALHNQAIDDLIRKRGELVLAKQEAECTIANLEAELPALEQSRNLRIDCAYSGVSLRIIREDGRLVHIVE</sequence>
<comment type="caution">
    <text evidence="2">The sequence shown here is derived from an EMBL/GenBank/DDBJ whole genome shotgun (WGS) entry which is preliminary data.</text>
</comment>
<feature type="coiled-coil region" evidence="1">
    <location>
        <begin position="104"/>
        <end position="131"/>
    </location>
</feature>
<protein>
    <submittedName>
        <fullName evidence="2">Uncharacterized protein</fullName>
    </submittedName>
</protein>